<dbReference type="OrthoDB" id="8859549at2"/>
<dbReference type="RefSeq" id="WP_072946693.1">
    <property type="nucleotide sequence ID" value="NZ_FNSV01000005.1"/>
</dbReference>
<dbReference type="AlphaFoldDB" id="A0A1H4WHN5"/>
<sequence>MTGEPVTYVIDGARIRTLDDVFTLAGEAVRGEGGYFGRNLDAFADCLTGGYGTPEDGRFYFVWENSSRSREALGYTETARQLGRRLERCHPTNRDRVRADLERALRKDGPTAFDWGVDIFEFRDVRLDLR</sequence>
<accession>A0A1H4WHN5</accession>
<comment type="similarity">
    <text evidence="1">Belongs to the barstar family.</text>
</comment>
<keyword evidence="4" id="KW-1185">Reference proteome</keyword>
<proteinExistence type="inferred from homology"/>
<dbReference type="InterPro" id="IPR000468">
    <property type="entry name" value="Barstar"/>
</dbReference>
<organism evidence="3 4">
    <name type="scientific">Rhodococcus koreensis</name>
    <dbReference type="NCBI Taxonomy" id="99653"/>
    <lineage>
        <taxon>Bacteria</taxon>
        <taxon>Bacillati</taxon>
        <taxon>Actinomycetota</taxon>
        <taxon>Actinomycetes</taxon>
        <taxon>Mycobacteriales</taxon>
        <taxon>Nocardiaceae</taxon>
        <taxon>Rhodococcus</taxon>
    </lineage>
</organism>
<evidence type="ECO:0000313" key="4">
    <source>
        <dbReference type="Proteomes" id="UP000183561"/>
    </source>
</evidence>
<reference evidence="4" key="1">
    <citation type="submission" date="2016-10" db="EMBL/GenBank/DDBJ databases">
        <authorList>
            <person name="Varghese N."/>
            <person name="Submissions S."/>
        </authorList>
    </citation>
    <scope>NUCLEOTIDE SEQUENCE [LARGE SCALE GENOMIC DNA]</scope>
    <source>
        <strain evidence="4">DSM 44498</strain>
    </source>
</reference>
<evidence type="ECO:0000313" key="3">
    <source>
        <dbReference type="EMBL" id="SEC92141.1"/>
    </source>
</evidence>
<dbReference type="EMBL" id="FNSV01000005">
    <property type="protein sequence ID" value="SEC92141.1"/>
    <property type="molecule type" value="Genomic_DNA"/>
</dbReference>
<evidence type="ECO:0000256" key="1">
    <source>
        <dbReference type="ARBA" id="ARBA00006845"/>
    </source>
</evidence>
<dbReference type="SUPFAM" id="SSF52038">
    <property type="entry name" value="Barstar-related"/>
    <property type="match status" value="1"/>
</dbReference>
<dbReference type="Gene3D" id="3.30.370.10">
    <property type="entry name" value="Barstar-like"/>
    <property type="match status" value="1"/>
</dbReference>
<dbReference type="Proteomes" id="UP000183561">
    <property type="component" value="Unassembled WGS sequence"/>
</dbReference>
<evidence type="ECO:0000259" key="2">
    <source>
        <dbReference type="Pfam" id="PF01337"/>
    </source>
</evidence>
<feature type="domain" description="Barstar (barnase inhibitor)" evidence="2">
    <location>
        <begin position="8"/>
        <end position="80"/>
    </location>
</feature>
<dbReference type="Pfam" id="PF01337">
    <property type="entry name" value="Barstar"/>
    <property type="match status" value="1"/>
</dbReference>
<protein>
    <submittedName>
        <fullName evidence="3">Barstar (Barnase inhibitor)</fullName>
    </submittedName>
</protein>
<dbReference type="InterPro" id="IPR035905">
    <property type="entry name" value="Barstar-like_sf"/>
</dbReference>
<gene>
    <name evidence="3" type="ORF">SAMN04490239_5988</name>
</gene>
<name>A0A1H4WHN5_9NOCA</name>